<keyword evidence="2" id="KW-1185">Reference proteome</keyword>
<dbReference type="Gene3D" id="3.30.70.2970">
    <property type="entry name" value="Protein of unknown function (DUF541), domain 2"/>
    <property type="match status" value="1"/>
</dbReference>
<dbReference type="RefSeq" id="WP_166669070.1">
    <property type="nucleotide sequence ID" value="NZ_BSUS01000001.1"/>
</dbReference>
<name>A0A4R8LL15_9BACL</name>
<dbReference type="Proteomes" id="UP000294581">
    <property type="component" value="Unassembled WGS sequence"/>
</dbReference>
<dbReference type="Pfam" id="PF04402">
    <property type="entry name" value="SIMPL"/>
    <property type="match status" value="1"/>
</dbReference>
<evidence type="ECO:0000313" key="1">
    <source>
        <dbReference type="EMBL" id="TDY45218.1"/>
    </source>
</evidence>
<dbReference type="Gene3D" id="3.30.110.170">
    <property type="entry name" value="Protein of unknown function (DUF541), domain 1"/>
    <property type="match status" value="1"/>
</dbReference>
<dbReference type="AlphaFoldDB" id="A0A4R8LL15"/>
<sequence>MKTTGATRGRGWPSRTFIAIGSGIALLGALTGNAWAMGAPDPSTNTANVLAPDTMTVEGVATLPIPNPVTDITYAMTVTDSSVTAEMKDVSILEQHMRTTLKQVGISNGDIQFTTPSFNEGNSGAQTNLQLNVIVPSAGQVPHVIASLGSYSPSFLQNGFMSDQVVPLDPDALWPRLYQAALNSAHAQAATLANEAGVQLGSVNAISTVMPSGGVQPLTGPYSTSPSVPGLQLVYNNGNQAGEVMTELYVTYSISSSNA</sequence>
<evidence type="ECO:0000313" key="2">
    <source>
        <dbReference type="Proteomes" id="UP000294581"/>
    </source>
</evidence>
<dbReference type="InterPro" id="IPR007497">
    <property type="entry name" value="SIMPL/DUF541"/>
</dbReference>
<gene>
    <name evidence="1" type="ORF">C7445_10828</name>
</gene>
<organism evidence="1 2">
    <name type="scientific">Alicyclobacillus sacchari</name>
    <dbReference type="NCBI Taxonomy" id="392010"/>
    <lineage>
        <taxon>Bacteria</taxon>
        <taxon>Bacillati</taxon>
        <taxon>Bacillota</taxon>
        <taxon>Bacilli</taxon>
        <taxon>Bacillales</taxon>
        <taxon>Alicyclobacillaceae</taxon>
        <taxon>Alicyclobacillus</taxon>
    </lineage>
</organism>
<accession>A0A4R8LL15</accession>
<proteinExistence type="predicted"/>
<dbReference type="EMBL" id="SORF01000008">
    <property type="protein sequence ID" value="TDY45218.1"/>
    <property type="molecule type" value="Genomic_DNA"/>
</dbReference>
<comment type="caution">
    <text evidence="1">The sequence shown here is derived from an EMBL/GenBank/DDBJ whole genome shotgun (WGS) entry which is preliminary data.</text>
</comment>
<protein>
    <submittedName>
        <fullName evidence="1">Uncharacterized protein YggE</fullName>
    </submittedName>
</protein>
<reference evidence="1 2" key="1">
    <citation type="submission" date="2019-03" db="EMBL/GenBank/DDBJ databases">
        <title>Genomic Encyclopedia of Type Strains, Phase IV (KMG-IV): sequencing the most valuable type-strain genomes for metagenomic binning, comparative biology and taxonomic classification.</title>
        <authorList>
            <person name="Goeker M."/>
        </authorList>
    </citation>
    <scope>NUCLEOTIDE SEQUENCE [LARGE SCALE GENOMIC DNA]</scope>
    <source>
        <strain evidence="1 2">DSM 17974</strain>
    </source>
</reference>